<dbReference type="Proteomes" id="UP000379480">
    <property type="component" value="Unassembled WGS sequence"/>
</dbReference>
<gene>
    <name evidence="2" type="ORF">PS723_00998</name>
</gene>
<dbReference type="AlphaFoldDB" id="A0A5E7AXI3"/>
<feature type="transmembrane region" description="Helical" evidence="1">
    <location>
        <begin position="40"/>
        <end position="59"/>
    </location>
</feature>
<dbReference type="EMBL" id="CABVHY010000004">
    <property type="protein sequence ID" value="VVN79851.1"/>
    <property type="molecule type" value="Genomic_DNA"/>
</dbReference>
<keyword evidence="1" id="KW-0812">Transmembrane</keyword>
<evidence type="ECO:0000256" key="1">
    <source>
        <dbReference type="SAM" id="Phobius"/>
    </source>
</evidence>
<reference evidence="2 3" key="1">
    <citation type="submission" date="2019-09" db="EMBL/GenBank/DDBJ databases">
        <authorList>
            <person name="Chandra G."/>
            <person name="Truman W A."/>
        </authorList>
    </citation>
    <scope>NUCLEOTIDE SEQUENCE [LARGE SCALE GENOMIC DNA]</scope>
    <source>
        <strain evidence="2">PS723</strain>
    </source>
</reference>
<feature type="transmembrane region" description="Helical" evidence="1">
    <location>
        <begin position="12"/>
        <end position="34"/>
    </location>
</feature>
<accession>A0A5E7AXI3</accession>
<keyword evidence="1" id="KW-1133">Transmembrane helix</keyword>
<proteinExistence type="predicted"/>
<sequence>MSLAAMRLIGFILGIFLITLAVSMAIPMITLVVYERSDDLSAFLWSSLITFVCGLLMIVRGRPETSQLRPRDMYLLTTAS</sequence>
<evidence type="ECO:0000313" key="2">
    <source>
        <dbReference type="EMBL" id="VVN79851.1"/>
    </source>
</evidence>
<organism evidence="2 3">
    <name type="scientific">Pseudomonas fluorescens</name>
    <dbReference type="NCBI Taxonomy" id="294"/>
    <lineage>
        <taxon>Bacteria</taxon>
        <taxon>Pseudomonadati</taxon>
        <taxon>Pseudomonadota</taxon>
        <taxon>Gammaproteobacteria</taxon>
        <taxon>Pseudomonadales</taxon>
        <taxon>Pseudomonadaceae</taxon>
        <taxon>Pseudomonas</taxon>
    </lineage>
</organism>
<evidence type="ECO:0000313" key="3">
    <source>
        <dbReference type="Proteomes" id="UP000379480"/>
    </source>
</evidence>
<keyword evidence="1" id="KW-0472">Membrane</keyword>
<protein>
    <recommendedName>
        <fullName evidence="4">Potassium transporter TrkH</fullName>
    </recommendedName>
</protein>
<evidence type="ECO:0008006" key="4">
    <source>
        <dbReference type="Google" id="ProtNLM"/>
    </source>
</evidence>
<name>A0A5E7AXI3_PSEFL</name>